<dbReference type="AlphaFoldDB" id="A0AAD7BLY4"/>
<proteinExistence type="predicted"/>
<comment type="caution">
    <text evidence="2">The sequence shown here is derived from an EMBL/GenBank/DDBJ whole genome shotgun (WGS) entry which is preliminary data.</text>
</comment>
<dbReference type="Gene3D" id="3.30.70.330">
    <property type="match status" value="1"/>
</dbReference>
<dbReference type="Pfam" id="PF00076">
    <property type="entry name" value="RRM_1"/>
    <property type="match status" value="1"/>
</dbReference>
<name>A0AAD7BLY4_9AGAR</name>
<dbReference type="GO" id="GO:0003723">
    <property type="term" value="F:RNA binding"/>
    <property type="evidence" value="ECO:0007669"/>
    <property type="project" value="InterPro"/>
</dbReference>
<protein>
    <recommendedName>
        <fullName evidence="1">RRM domain-containing protein</fullName>
    </recommendedName>
</protein>
<dbReference type="SUPFAM" id="SSF54928">
    <property type="entry name" value="RNA-binding domain, RBD"/>
    <property type="match status" value="1"/>
</dbReference>
<dbReference type="InterPro" id="IPR012677">
    <property type="entry name" value="Nucleotide-bd_a/b_plait_sf"/>
</dbReference>
<dbReference type="Proteomes" id="UP001221142">
    <property type="component" value="Unassembled WGS sequence"/>
</dbReference>
<evidence type="ECO:0000313" key="2">
    <source>
        <dbReference type="EMBL" id="KAJ7624559.1"/>
    </source>
</evidence>
<dbReference type="InterPro" id="IPR000504">
    <property type="entry name" value="RRM_dom"/>
</dbReference>
<evidence type="ECO:0000259" key="1">
    <source>
        <dbReference type="Pfam" id="PF00076"/>
    </source>
</evidence>
<keyword evidence="3" id="KW-1185">Reference proteome</keyword>
<feature type="domain" description="RRM" evidence="1">
    <location>
        <begin position="16"/>
        <end position="72"/>
    </location>
</feature>
<gene>
    <name evidence="2" type="ORF">FB45DRAFT_1060828</name>
</gene>
<organism evidence="2 3">
    <name type="scientific">Roridomyces roridus</name>
    <dbReference type="NCBI Taxonomy" id="1738132"/>
    <lineage>
        <taxon>Eukaryota</taxon>
        <taxon>Fungi</taxon>
        <taxon>Dikarya</taxon>
        <taxon>Basidiomycota</taxon>
        <taxon>Agaricomycotina</taxon>
        <taxon>Agaricomycetes</taxon>
        <taxon>Agaricomycetidae</taxon>
        <taxon>Agaricales</taxon>
        <taxon>Marasmiineae</taxon>
        <taxon>Mycenaceae</taxon>
        <taxon>Roridomyces</taxon>
    </lineage>
</organism>
<dbReference type="InterPro" id="IPR035979">
    <property type="entry name" value="RBD_domain_sf"/>
</dbReference>
<accession>A0AAD7BLY4</accession>
<dbReference type="CDD" id="cd00590">
    <property type="entry name" value="RRM_SF"/>
    <property type="match status" value="1"/>
</dbReference>
<dbReference type="EMBL" id="JARKIF010000013">
    <property type="protein sequence ID" value="KAJ7624559.1"/>
    <property type="molecule type" value="Genomic_DNA"/>
</dbReference>
<sequence length="81" mass="8904">MSAPNPTECKLFVYDPTGGNNEDLQQLLKDFESVIVGVEYERDESTNEPTGSIIIEFLTPKDVTVAHEQLHGGPNCLINPS</sequence>
<evidence type="ECO:0000313" key="3">
    <source>
        <dbReference type="Proteomes" id="UP001221142"/>
    </source>
</evidence>
<reference evidence="2" key="1">
    <citation type="submission" date="2023-03" db="EMBL/GenBank/DDBJ databases">
        <title>Massive genome expansion in bonnet fungi (Mycena s.s.) driven by repeated elements and novel gene families across ecological guilds.</title>
        <authorList>
            <consortium name="Lawrence Berkeley National Laboratory"/>
            <person name="Harder C.B."/>
            <person name="Miyauchi S."/>
            <person name="Viragh M."/>
            <person name="Kuo A."/>
            <person name="Thoen E."/>
            <person name="Andreopoulos B."/>
            <person name="Lu D."/>
            <person name="Skrede I."/>
            <person name="Drula E."/>
            <person name="Henrissat B."/>
            <person name="Morin E."/>
            <person name="Kohler A."/>
            <person name="Barry K."/>
            <person name="LaButti K."/>
            <person name="Morin E."/>
            <person name="Salamov A."/>
            <person name="Lipzen A."/>
            <person name="Mereny Z."/>
            <person name="Hegedus B."/>
            <person name="Baldrian P."/>
            <person name="Stursova M."/>
            <person name="Weitz H."/>
            <person name="Taylor A."/>
            <person name="Grigoriev I.V."/>
            <person name="Nagy L.G."/>
            <person name="Martin F."/>
            <person name="Kauserud H."/>
        </authorList>
    </citation>
    <scope>NUCLEOTIDE SEQUENCE</scope>
    <source>
        <strain evidence="2">9284</strain>
    </source>
</reference>